<name>A0AAW7X671_9GAMM</name>
<dbReference type="GO" id="GO:0005886">
    <property type="term" value="C:plasma membrane"/>
    <property type="evidence" value="ECO:0007669"/>
    <property type="project" value="UniProtKB-SubCell"/>
</dbReference>
<keyword evidence="1" id="KW-0407">Ion channel</keyword>
<dbReference type="RefSeq" id="WP_216063179.1">
    <property type="nucleotide sequence ID" value="NZ_JAHKPP010000009.1"/>
</dbReference>
<accession>A0AAW7X671</accession>
<dbReference type="InterPro" id="IPR006685">
    <property type="entry name" value="MscS_channel_2nd"/>
</dbReference>
<dbReference type="InterPro" id="IPR045275">
    <property type="entry name" value="MscS_archaea/bacteria_type"/>
</dbReference>
<keyword evidence="1" id="KW-0812">Transmembrane</keyword>
<dbReference type="PANTHER" id="PTHR30221:SF1">
    <property type="entry name" value="SMALL-CONDUCTANCE MECHANOSENSITIVE CHANNEL"/>
    <property type="match status" value="1"/>
</dbReference>
<protein>
    <recommendedName>
        <fullName evidence="1">Small-conductance mechanosensitive channel</fullName>
    </recommendedName>
</protein>
<feature type="transmembrane region" description="Helical" evidence="1">
    <location>
        <begin position="14"/>
        <end position="34"/>
    </location>
</feature>
<dbReference type="Pfam" id="PF00924">
    <property type="entry name" value="MS_channel_2nd"/>
    <property type="match status" value="1"/>
</dbReference>
<feature type="transmembrane region" description="Helical" evidence="1">
    <location>
        <begin position="55"/>
        <end position="76"/>
    </location>
</feature>
<dbReference type="EMBL" id="JAUOPB010000005">
    <property type="protein sequence ID" value="MDO6422362.1"/>
    <property type="molecule type" value="Genomic_DNA"/>
</dbReference>
<dbReference type="AlphaFoldDB" id="A0AAW7X671"/>
<proteinExistence type="inferred from homology"/>
<feature type="domain" description="Mechanosensitive ion channel MscS" evidence="2">
    <location>
        <begin position="99"/>
        <end position="162"/>
    </location>
</feature>
<comment type="function">
    <text evidence="1">Mechanosensitive channel that participates in the regulation of osmotic pressure changes within the cell, opening in response to stretch forces in the membrane lipid bilayer, without the need for other proteins. Contributes to normal resistance to hypoosmotic shock. Forms an ion channel of 1.0 nanosiemens conductance with a slight preference for anions.</text>
</comment>
<comment type="subcellular location">
    <subcellularLocation>
        <location evidence="1">Cell inner membrane</location>
        <topology evidence="1">Multi-pass membrane protein</topology>
    </subcellularLocation>
</comment>
<reference evidence="3" key="1">
    <citation type="submission" date="2023-07" db="EMBL/GenBank/DDBJ databases">
        <title>Genome content predicts the carbon catabolic preferences of heterotrophic bacteria.</title>
        <authorList>
            <person name="Gralka M."/>
        </authorList>
    </citation>
    <scope>NUCLEOTIDE SEQUENCE</scope>
    <source>
        <strain evidence="3">I3M17_2</strain>
    </source>
</reference>
<evidence type="ECO:0000259" key="2">
    <source>
        <dbReference type="Pfam" id="PF00924"/>
    </source>
</evidence>
<keyword evidence="1" id="KW-1133">Transmembrane helix</keyword>
<keyword evidence="1" id="KW-1003">Cell membrane</keyword>
<comment type="caution">
    <text evidence="1">Lacks conserved residue(s) required for the propagation of feature annotation.</text>
</comment>
<keyword evidence="1" id="KW-0472">Membrane</keyword>
<gene>
    <name evidence="3" type="ORF">Q4521_07740</name>
</gene>
<evidence type="ECO:0000313" key="4">
    <source>
        <dbReference type="Proteomes" id="UP001169760"/>
    </source>
</evidence>
<sequence>MSSDAYQIFSAFDFSRISLSVIILVVAFVLARSCKIFSNRLSRGFPDYRLRIEQVMTTVNFILIVGSIALAIFLLFRSKEAAFAIAGSIGLAFAIGAKDVAASLLSGLIVLFDRSFRVGDRVKFADIYGDVLAIGVRSTRIRTLDDSIVTVPNSQFMNSPVISANAGALDMQVEVELFVSPDSDLALVEQLVRESAIASRSVYLHKPIKVLFKDQIAGNMFYTRVLLKAYVIEVNYEKSFESEVTQRCHAAFAQNGIKHPQGVY</sequence>
<keyword evidence="1" id="KW-0406">Ion transport</keyword>
<comment type="subunit">
    <text evidence="1">Homoheptamer.</text>
</comment>
<comment type="similarity">
    <text evidence="1">Belongs to the MscS (TC 1.A.23) family.</text>
</comment>
<evidence type="ECO:0000313" key="3">
    <source>
        <dbReference type="EMBL" id="MDO6422362.1"/>
    </source>
</evidence>
<feature type="transmembrane region" description="Helical" evidence="1">
    <location>
        <begin position="82"/>
        <end position="112"/>
    </location>
</feature>
<evidence type="ECO:0000256" key="1">
    <source>
        <dbReference type="RuleBase" id="RU369025"/>
    </source>
</evidence>
<dbReference type="GO" id="GO:0008381">
    <property type="term" value="F:mechanosensitive monoatomic ion channel activity"/>
    <property type="evidence" value="ECO:0007669"/>
    <property type="project" value="InterPro"/>
</dbReference>
<dbReference type="PANTHER" id="PTHR30221">
    <property type="entry name" value="SMALL-CONDUCTANCE MECHANOSENSITIVE CHANNEL"/>
    <property type="match status" value="1"/>
</dbReference>
<organism evidence="3 4">
    <name type="scientific">Saccharophagus degradans</name>
    <dbReference type="NCBI Taxonomy" id="86304"/>
    <lineage>
        <taxon>Bacteria</taxon>
        <taxon>Pseudomonadati</taxon>
        <taxon>Pseudomonadota</taxon>
        <taxon>Gammaproteobacteria</taxon>
        <taxon>Cellvibrionales</taxon>
        <taxon>Cellvibrionaceae</taxon>
        <taxon>Saccharophagus</taxon>
    </lineage>
</organism>
<comment type="caution">
    <text evidence="3">The sequence shown here is derived from an EMBL/GenBank/DDBJ whole genome shotgun (WGS) entry which is preliminary data.</text>
</comment>
<keyword evidence="1" id="KW-0813">Transport</keyword>
<dbReference type="Proteomes" id="UP001169760">
    <property type="component" value="Unassembled WGS sequence"/>
</dbReference>
<keyword evidence="1" id="KW-0997">Cell inner membrane</keyword>